<dbReference type="STRING" id="1123397.SAMN05660831_01563"/>
<dbReference type="GO" id="GO:0016020">
    <property type="term" value="C:membrane"/>
    <property type="evidence" value="ECO:0007669"/>
    <property type="project" value="InterPro"/>
</dbReference>
<protein>
    <submittedName>
        <fullName evidence="3">Uncharacterized membrane protein</fullName>
    </submittedName>
</protein>
<evidence type="ECO:0000259" key="2">
    <source>
        <dbReference type="Pfam" id="PF05425"/>
    </source>
</evidence>
<reference evidence="3 4" key="1">
    <citation type="submission" date="2016-10" db="EMBL/GenBank/DDBJ databases">
        <authorList>
            <person name="de Groot N.N."/>
        </authorList>
    </citation>
    <scope>NUCLEOTIDE SEQUENCE [LARGE SCALE GENOMIC DNA]</scope>
    <source>
        <strain evidence="3 4">HL3</strain>
    </source>
</reference>
<dbReference type="Pfam" id="PF05425">
    <property type="entry name" value="CopD"/>
    <property type="match status" value="1"/>
</dbReference>
<name>A0A1I1RZB0_9GAMM</name>
<accession>A0A1I1RZB0</accession>
<evidence type="ECO:0000313" key="4">
    <source>
        <dbReference type="Proteomes" id="UP000198611"/>
    </source>
</evidence>
<organism evidence="3 4">
    <name type="scientific">Thiohalospira halophila DSM 15071</name>
    <dbReference type="NCBI Taxonomy" id="1123397"/>
    <lineage>
        <taxon>Bacteria</taxon>
        <taxon>Pseudomonadati</taxon>
        <taxon>Pseudomonadota</taxon>
        <taxon>Gammaproteobacteria</taxon>
        <taxon>Thiohalospirales</taxon>
        <taxon>Thiohalospiraceae</taxon>
        <taxon>Thiohalospira</taxon>
    </lineage>
</organism>
<keyword evidence="1" id="KW-1133">Transmembrane helix</keyword>
<gene>
    <name evidence="3" type="ORF">SAMN05660831_01563</name>
</gene>
<sequence>MLQSLLIVLHVLSVVIWVGGMFFAWMFTRPAAVEALEPPQRLKLWNGIFRRFFPWVWATIIAILVSGYGYIFLIFGGMGSAGLYVHAMNGLGFVMIALFLHVFFAPYRRLARAVAAEDWQEGGRHLAQIRMIVGWNTLLGILVIAIGAGGRYLV</sequence>
<feature type="transmembrane region" description="Helical" evidence="1">
    <location>
        <begin position="133"/>
        <end position="153"/>
    </location>
</feature>
<dbReference type="EMBL" id="FOMJ01000004">
    <property type="protein sequence ID" value="SFD37658.1"/>
    <property type="molecule type" value="Genomic_DNA"/>
</dbReference>
<proteinExistence type="predicted"/>
<keyword evidence="4" id="KW-1185">Reference proteome</keyword>
<dbReference type="AlphaFoldDB" id="A0A1I1RZB0"/>
<feature type="domain" description="Copper resistance protein D" evidence="2">
    <location>
        <begin position="48"/>
        <end position="148"/>
    </location>
</feature>
<dbReference type="InterPro" id="IPR008457">
    <property type="entry name" value="Cu-R_CopD_dom"/>
</dbReference>
<evidence type="ECO:0000256" key="1">
    <source>
        <dbReference type="SAM" id="Phobius"/>
    </source>
</evidence>
<feature type="transmembrane region" description="Helical" evidence="1">
    <location>
        <begin position="6"/>
        <end position="27"/>
    </location>
</feature>
<feature type="transmembrane region" description="Helical" evidence="1">
    <location>
        <begin position="83"/>
        <end position="104"/>
    </location>
</feature>
<keyword evidence="1" id="KW-0472">Membrane</keyword>
<feature type="transmembrane region" description="Helical" evidence="1">
    <location>
        <begin position="48"/>
        <end position="71"/>
    </location>
</feature>
<evidence type="ECO:0000313" key="3">
    <source>
        <dbReference type="EMBL" id="SFD37658.1"/>
    </source>
</evidence>
<keyword evidence="1" id="KW-0812">Transmembrane</keyword>
<dbReference type="Proteomes" id="UP000198611">
    <property type="component" value="Unassembled WGS sequence"/>
</dbReference>